<dbReference type="Pfam" id="PF00005">
    <property type="entry name" value="ABC_tran"/>
    <property type="match status" value="1"/>
</dbReference>
<organism evidence="9 10">
    <name type="scientific">Agromyces agglutinans</name>
    <dbReference type="NCBI Taxonomy" id="2662258"/>
    <lineage>
        <taxon>Bacteria</taxon>
        <taxon>Bacillati</taxon>
        <taxon>Actinomycetota</taxon>
        <taxon>Actinomycetes</taxon>
        <taxon>Micrococcales</taxon>
        <taxon>Microbacteriaceae</taxon>
        <taxon>Agromyces</taxon>
    </lineage>
</organism>
<dbReference type="SUPFAM" id="SSF52540">
    <property type="entry name" value="P-loop containing nucleoside triphosphate hydrolases"/>
    <property type="match status" value="1"/>
</dbReference>
<evidence type="ECO:0000313" key="10">
    <source>
        <dbReference type="Proteomes" id="UP000431080"/>
    </source>
</evidence>
<evidence type="ECO:0000256" key="6">
    <source>
        <dbReference type="ARBA" id="ARBA00023251"/>
    </source>
</evidence>
<dbReference type="EMBL" id="WJIF01000003">
    <property type="protein sequence ID" value="MRG59517.1"/>
    <property type="molecule type" value="Genomic_DNA"/>
</dbReference>
<comment type="subcellular location">
    <subcellularLocation>
        <location evidence="1">Cell membrane</location>
        <topology evidence="1">Peripheral membrane protein</topology>
    </subcellularLocation>
</comment>
<evidence type="ECO:0000256" key="3">
    <source>
        <dbReference type="ARBA" id="ARBA00022448"/>
    </source>
</evidence>
<proteinExistence type="inferred from homology"/>
<keyword evidence="6" id="KW-0046">Antibiotic resistance</keyword>
<dbReference type="SMART" id="SM00382">
    <property type="entry name" value="AAA"/>
    <property type="match status" value="1"/>
</dbReference>
<dbReference type="GO" id="GO:0005886">
    <property type="term" value="C:plasma membrane"/>
    <property type="evidence" value="ECO:0007669"/>
    <property type="project" value="UniProtKB-SubCell"/>
</dbReference>
<protein>
    <submittedName>
        <fullName evidence="9">ATP-binding cassette domain-containing protein</fullName>
    </submittedName>
</protein>
<dbReference type="CDD" id="cd03230">
    <property type="entry name" value="ABC_DR_subfamily_A"/>
    <property type="match status" value="1"/>
</dbReference>
<dbReference type="Proteomes" id="UP000431080">
    <property type="component" value="Unassembled WGS sequence"/>
</dbReference>
<sequence length="324" mass="34431">MHQTDSEPAIRIRGLRKTYGSQAAVDGVDLDIARGETFALLGPNGAGKSTTVEILEGYRSRTGGEASVLGVDPAHGGLDWKSRLGIVLQSTGESGAFTVREQLRHFAGFYPNPRDVEEVIAAVGLEAKASTRIAKLSGGQRRRVDVALGIVGRPELLFLDEPTTGFDPEARRDFWQLVRTLKAEGTTILLTTHYLDEAAQLGDRAGVIVGGRLVDVGRVHELGGAAARVPIVRWRGADGLVHEQRTDEPARLVASLVADLGGEPAELEVIRPSLEDIYLDLVRSHAGTEHAGTEHAGTEHAGTHSVGATGPTIDPTTDAQEALA</sequence>
<gene>
    <name evidence="9" type="ORF">GE115_06475</name>
</gene>
<evidence type="ECO:0000256" key="2">
    <source>
        <dbReference type="ARBA" id="ARBA00005417"/>
    </source>
</evidence>
<dbReference type="GO" id="GO:0005524">
    <property type="term" value="F:ATP binding"/>
    <property type="evidence" value="ECO:0007669"/>
    <property type="project" value="UniProtKB-KW"/>
</dbReference>
<dbReference type="GO" id="GO:0046677">
    <property type="term" value="P:response to antibiotic"/>
    <property type="evidence" value="ECO:0007669"/>
    <property type="project" value="UniProtKB-KW"/>
</dbReference>
<evidence type="ECO:0000313" key="9">
    <source>
        <dbReference type="EMBL" id="MRG59517.1"/>
    </source>
</evidence>
<comment type="similarity">
    <text evidence="2">Belongs to the ABC transporter superfamily.</text>
</comment>
<evidence type="ECO:0000259" key="8">
    <source>
        <dbReference type="PROSITE" id="PS50893"/>
    </source>
</evidence>
<reference evidence="9 10" key="1">
    <citation type="submission" date="2019-10" db="EMBL/GenBank/DDBJ databases">
        <authorList>
            <person name="Nie G."/>
            <person name="Ming H."/>
            <person name="Yi B."/>
        </authorList>
    </citation>
    <scope>NUCLEOTIDE SEQUENCE [LARGE SCALE GENOMIC DNA]</scope>
    <source>
        <strain evidence="9 10">CFH 90414</strain>
    </source>
</reference>
<feature type="compositionally biased region" description="Polar residues" evidence="7">
    <location>
        <begin position="314"/>
        <end position="324"/>
    </location>
</feature>
<keyword evidence="4" id="KW-0547">Nucleotide-binding</keyword>
<comment type="caution">
    <text evidence="9">The sequence shown here is derived from an EMBL/GenBank/DDBJ whole genome shotgun (WGS) entry which is preliminary data.</text>
</comment>
<dbReference type="InterPro" id="IPR017871">
    <property type="entry name" value="ABC_transporter-like_CS"/>
</dbReference>
<keyword evidence="3" id="KW-0813">Transport</keyword>
<evidence type="ECO:0000256" key="4">
    <source>
        <dbReference type="ARBA" id="ARBA00022741"/>
    </source>
</evidence>
<keyword evidence="10" id="KW-1185">Reference proteome</keyword>
<dbReference type="RefSeq" id="WP_153683998.1">
    <property type="nucleotide sequence ID" value="NZ_WJIF01000003.1"/>
</dbReference>
<dbReference type="Gene3D" id="3.40.50.300">
    <property type="entry name" value="P-loop containing nucleotide triphosphate hydrolases"/>
    <property type="match status" value="1"/>
</dbReference>
<dbReference type="PROSITE" id="PS50893">
    <property type="entry name" value="ABC_TRANSPORTER_2"/>
    <property type="match status" value="1"/>
</dbReference>
<dbReference type="GO" id="GO:0016887">
    <property type="term" value="F:ATP hydrolysis activity"/>
    <property type="evidence" value="ECO:0007669"/>
    <property type="project" value="InterPro"/>
</dbReference>
<dbReference type="PANTHER" id="PTHR42711:SF5">
    <property type="entry name" value="ABC TRANSPORTER ATP-BINDING PROTEIN NATA"/>
    <property type="match status" value="1"/>
</dbReference>
<feature type="domain" description="ABC transporter" evidence="8">
    <location>
        <begin position="10"/>
        <end position="235"/>
    </location>
</feature>
<evidence type="ECO:0000256" key="1">
    <source>
        <dbReference type="ARBA" id="ARBA00004202"/>
    </source>
</evidence>
<feature type="compositionally biased region" description="Basic and acidic residues" evidence="7">
    <location>
        <begin position="288"/>
        <end position="302"/>
    </location>
</feature>
<feature type="region of interest" description="Disordered" evidence="7">
    <location>
        <begin position="288"/>
        <end position="324"/>
    </location>
</feature>
<dbReference type="PROSITE" id="PS00211">
    <property type="entry name" value="ABC_TRANSPORTER_1"/>
    <property type="match status" value="1"/>
</dbReference>
<keyword evidence="5 9" id="KW-0067">ATP-binding</keyword>
<evidence type="ECO:0000256" key="5">
    <source>
        <dbReference type="ARBA" id="ARBA00022840"/>
    </source>
</evidence>
<dbReference type="AlphaFoldDB" id="A0A6I2F6X5"/>
<dbReference type="InterPro" id="IPR050763">
    <property type="entry name" value="ABC_transporter_ATP-binding"/>
</dbReference>
<name>A0A6I2F6X5_9MICO</name>
<dbReference type="InterPro" id="IPR003593">
    <property type="entry name" value="AAA+_ATPase"/>
</dbReference>
<dbReference type="PANTHER" id="PTHR42711">
    <property type="entry name" value="ABC TRANSPORTER ATP-BINDING PROTEIN"/>
    <property type="match status" value="1"/>
</dbReference>
<dbReference type="InterPro" id="IPR027417">
    <property type="entry name" value="P-loop_NTPase"/>
</dbReference>
<dbReference type="InterPro" id="IPR003439">
    <property type="entry name" value="ABC_transporter-like_ATP-bd"/>
</dbReference>
<evidence type="ECO:0000256" key="7">
    <source>
        <dbReference type="SAM" id="MobiDB-lite"/>
    </source>
</evidence>
<accession>A0A6I2F6X5</accession>